<keyword evidence="11" id="KW-0238">DNA-binding</keyword>
<dbReference type="GO" id="GO:0003677">
    <property type="term" value="F:DNA binding"/>
    <property type="evidence" value="ECO:0007669"/>
    <property type="project" value="UniProtKB-KW"/>
</dbReference>
<evidence type="ECO:0000256" key="12">
    <source>
        <dbReference type="ARBA" id="ARBA00023204"/>
    </source>
</evidence>
<comment type="caution">
    <text evidence="18">The sequence shown here is derived from an EMBL/GenBank/DDBJ whole genome shotgun (WGS) entry which is preliminary data.</text>
</comment>
<dbReference type="InterPro" id="IPR006555">
    <property type="entry name" value="ATP-dep_Helicase_C"/>
</dbReference>
<keyword evidence="19" id="KW-1185">Reference proteome</keyword>
<evidence type="ECO:0000256" key="10">
    <source>
        <dbReference type="ARBA" id="ARBA00023014"/>
    </source>
</evidence>
<evidence type="ECO:0000256" key="14">
    <source>
        <dbReference type="ARBA" id="ARBA00023242"/>
    </source>
</evidence>
<dbReference type="GO" id="GO:0045910">
    <property type="term" value="P:negative regulation of DNA recombination"/>
    <property type="evidence" value="ECO:0007669"/>
    <property type="project" value="TreeGrafter"/>
</dbReference>
<keyword evidence="4" id="KW-0547">Nucleotide-binding</keyword>
<keyword evidence="6" id="KW-0378">Hydrolase</keyword>
<keyword evidence="2" id="KW-0004">4Fe-4S</keyword>
<evidence type="ECO:0000259" key="17">
    <source>
        <dbReference type="PROSITE" id="PS51193"/>
    </source>
</evidence>
<dbReference type="Pfam" id="PF06733">
    <property type="entry name" value="DEAD_2"/>
    <property type="match status" value="1"/>
</dbReference>
<dbReference type="SUPFAM" id="SSF52540">
    <property type="entry name" value="P-loop containing nucleoside triphosphate hydrolases"/>
    <property type="match status" value="1"/>
</dbReference>
<dbReference type="PROSITE" id="PS51193">
    <property type="entry name" value="HELICASE_ATP_BIND_2"/>
    <property type="match status" value="1"/>
</dbReference>
<dbReference type="GO" id="GO:0051539">
    <property type="term" value="F:4 iron, 4 sulfur cluster binding"/>
    <property type="evidence" value="ECO:0007669"/>
    <property type="project" value="UniProtKB-KW"/>
</dbReference>
<evidence type="ECO:0000313" key="19">
    <source>
        <dbReference type="Proteomes" id="UP001328107"/>
    </source>
</evidence>
<dbReference type="Pfam" id="PF23109">
    <property type="entry name" value="ARCH_RTEL1"/>
    <property type="match status" value="1"/>
</dbReference>
<dbReference type="GO" id="GO:0090657">
    <property type="term" value="P:telomeric loop disassembly"/>
    <property type="evidence" value="ECO:0007669"/>
    <property type="project" value="TreeGrafter"/>
</dbReference>
<evidence type="ECO:0000256" key="2">
    <source>
        <dbReference type="ARBA" id="ARBA00022485"/>
    </source>
</evidence>
<evidence type="ECO:0000313" key="18">
    <source>
        <dbReference type="EMBL" id="GMR32547.1"/>
    </source>
</evidence>
<dbReference type="PANTHER" id="PTHR11472:SF34">
    <property type="entry name" value="REGULATOR OF TELOMERE ELONGATION HELICASE 1"/>
    <property type="match status" value="1"/>
</dbReference>
<dbReference type="InterPro" id="IPR010614">
    <property type="entry name" value="RAD3-like_helicase_DEAD"/>
</dbReference>
<evidence type="ECO:0000256" key="13">
    <source>
        <dbReference type="ARBA" id="ARBA00023235"/>
    </source>
</evidence>
<evidence type="ECO:0000256" key="11">
    <source>
        <dbReference type="ARBA" id="ARBA00023125"/>
    </source>
</evidence>
<dbReference type="FunFam" id="3.40.50.300:FF:001352">
    <property type="entry name" value="DNA repair helicase"/>
    <property type="match status" value="1"/>
</dbReference>
<evidence type="ECO:0000256" key="3">
    <source>
        <dbReference type="ARBA" id="ARBA00022723"/>
    </source>
</evidence>
<feature type="coiled-coil region" evidence="15">
    <location>
        <begin position="266"/>
        <end position="293"/>
    </location>
</feature>
<keyword evidence="10" id="KW-0411">Iron-sulfur</keyword>
<evidence type="ECO:0000256" key="8">
    <source>
        <dbReference type="ARBA" id="ARBA00022840"/>
    </source>
</evidence>
<feature type="compositionally biased region" description="Low complexity" evidence="16">
    <location>
        <begin position="823"/>
        <end position="834"/>
    </location>
</feature>
<dbReference type="InterPro" id="IPR045028">
    <property type="entry name" value="DinG/Rad3-like"/>
</dbReference>
<gene>
    <name evidence="18" type="ORF">PMAYCL1PPCAC_02742</name>
</gene>
<dbReference type="GO" id="GO:0003678">
    <property type="term" value="F:DNA helicase activity"/>
    <property type="evidence" value="ECO:0007669"/>
    <property type="project" value="InterPro"/>
</dbReference>
<feature type="compositionally biased region" description="Polar residues" evidence="16">
    <location>
        <begin position="851"/>
        <end position="860"/>
    </location>
</feature>
<proteinExistence type="predicted"/>
<keyword evidence="14" id="KW-0539">Nucleus</keyword>
<protein>
    <recommendedName>
        <fullName evidence="17">Helicase ATP-binding domain-containing protein</fullName>
    </recommendedName>
</protein>
<keyword evidence="13" id="KW-0413">Isomerase</keyword>
<dbReference type="GO" id="GO:0016818">
    <property type="term" value="F:hydrolase activity, acting on acid anhydrides, in phosphorus-containing anhydrides"/>
    <property type="evidence" value="ECO:0007669"/>
    <property type="project" value="InterPro"/>
</dbReference>
<dbReference type="SMART" id="SM00488">
    <property type="entry name" value="DEXDc2"/>
    <property type="match status" value="1"/>
</dbReference>
<keyword evidence="7" id="KW-0347">Helicase</keyword>
<sequence length="968" mass="107972">MSGTKPVKIHNIDVEFPYEPYPCQMDYMTKVIEALDTSQDAALESPTGTGKTLSLLCATLGWVKKKKNQLGPSIRMAMDPTKGVLPVNLVPRVFYCSRTHSQLSQVVRELNKTKYMDIKVCTLGSREQLCVHEQVSKEKDNKTKALKCRNLVAKRSCHYYNQWNGMDMASLDALYGEEKKVLDIEDLARTAKNHKQCPFFRSRQLQETAELILLPYNYLIDPHLRQTHKIDLKGNIVIFDEAHNLEGVCEESVSAHLSTAEVAFVIKELQSGLEALHTRNEEIRSEMDESSAAFGEGMDKNKKKEKEINLSTVADILEKVFELENQMDLLWEKGEITEALEGENEESKVFAGRSMIDMLEKAGFRKENAVDYSDLLHRVASFLAEERAVEEGKVTIKDAGHKLLDFGSFLSRVFADSFEGMTRRGITDKDMAGENFKVFAVKEKKKITFNYWCMSAGIAMRFLKSRGVLSMIITSGTLAPLDQFTKNLGIPFGYTLQNSHAAKSNQVSVVMVPKAKDGSMLNGSFTNRSSLSYLAGVGDGVAKTVENTPHGVLVFFSSYSIMQSCIDKWKEKGMAALSIWDRIKRKKEIVIEPKNKSELAQARFTFNNAISTKGGAVFFAVCRGKVSEGIDFADTHSRAVVIVGIPYPPVHEPRVRLKRNYLDECNQKDRECMSGGSWYSMEGFRAVNQAIGRVLRHVHDYGVVVLLDSRFHSATASSFPRWVQNSFERIGDVSEIEKSLKKFFGRHGGSKGGGMTSEAMTSSSVAEKRNRSIMIGGGRSTIEPQGIKSIASQYNGSVPMEVEKEEPKLATVSKGFLNRAVTPSSPSSLPSSSSTAKRPLPILTPLLDPSTVATAPSQTLTKKRKIGTNSKMGETKENVEEEKKTSEIHEYDSSQFKQMLKDAGLFDAFKVVASKYKEDKNVNVLVQNLSSIFLPSHHKIFKASCMVFPPPVQNAIKSILVKRGLYYT</sequence>
<evidence type="ECO:0000256" key="1">
    <source>
        <dbReference type="ARBA" id="ARBA00004123"/>
    </source>
</evidence>
<keyword evidence="8" id="KW-0067">ATP-binding</keyword>
<feature type="domain" description="Helicase ATP-binding" evidence="17">
    <location>
        <begin position="10"/>
        <end position="315"/>
    </location>
</feature>
<dbReference type="InterPro" id="IPR027417">
    <property type="entry name" value="P-loop_NTPase"/>
</dbReference>
<feature type="region of interest" description="Disordered" evidence="16">
    <location>
        <begin position="820"/>
        <end position="860"/>
    </location>
</feature>
<dbReference type="GO" id="GO:0005524">
    <property type="term" value="F:ATP binding"/>
    <property type="evidence" value="ECO:0007669"/>
    <property type="project" value="UniProtKB-KW"/>
</dbReference>
<dbReference type="GO" id="GO:0006281">
    <property type="term" value="P:DNA repair"/>
    <property type="evidence" value="ECO:0007669"/>
    <property type="project" value="UniProtKB-KW"/>
</dbReference>
<dbReference type="Gene3D" id="3.40.50.300">
    <property type="entry name" value="P-loop containing nucleotide triphosphate hydrolases"/>
    <property type="match status" value="2"/>
</dbReference>
<evidence type="ECO:0000256" key="6">
    <source>
        <dbReference type="ARBA" id="ARBA00022801"/>
    </source>
</evidence>
<evidence type="ECO:0000256" key="9">
    <source>
        <dbReference type="ARBA" id="ARBA00023004"/>
    </source>
</evidence>
<evidence type="ECO:0000256" key="4">
    <source>
        <dbReference type="ARBA" id="ARBA00022741"/>
    </source>
</evidence>
<dbReference type="InterPro" id="IPR013020">
    <property type="entry name" value="Rad3/Chl1-like"/>
</dbReference>
<accession>A0AAN4Z743</accession>
<comment type="subcellular location">
    <subcellularLocation>
        <location evidence="1">Nucleus</location>
    </subcellularLocation>
</comment>
<reference evidence="19" key="1">
    <citation type="submission" date="2022-10" db="EMBL/GenBank/DDBJ databases">
        <title>Genome assembly of Pristionchus species.</title>
        <authorList>
            <person name="Yoshida K."/>
            <person name="Sommer R.J."/>
        </authorList>
    </citation>
    <scope>NUCLEOTIDE SEQUENCE [LARGE SCALE GENOMIC DNA]</scope>
    <source>
        <strain evidence="19">RS5460</strain>
    </source>
</reference>
<evidence type="ECO:0000256" key="7">
    <source>
        <dbReference type="ARBA" id="ARBA00022806"/>
    </source>
</evidence>
<dbReference type="Proteomes" id="UP001328107">
    <property type="component" value="Unassembled WGS sequence"/>
</dbReference>
<keyword evidence="3" id="KW-0479">Metal-binding</keyword>
<dbReference type="GO" id="GO:0070182">
    <property type="term" value="F:DNA polymerase binding"/>
    <property type="evidence" value="ECO:0007669"/>
    <property type="project" value="TreeGrafter"/>
</dbReference>
<feature type="region of interest" description="Disordered" evidence="16">
    <location>
        <begin position="747"/>
        <end position="767"/>
    </location>
</feature>
<dbReference type="InterPro" id="IPR014013">
    <property type="entry name" value="Helic_SF1/SF2_ATP-bd_DinG/Rad3"/>
</dbReference>
<dbReference type="SMART" id="SM00491">
    <property type="entry name" value="HELICc2"/>
    <property type="match status" value="1"/>
</dbReference>
<name>A0AAN4Z743_9BILA</name>
<evidence type="ECO:0000256" key="16">
    <source>
        <dbReference type="SAM" id="MobiDB-lite"/>
    </source>
</evidence>
<dbReference type="GO" id="GO:0005634">
    <property type="term" value="C:nucleus"/>
    <property type="evidence" value="ECO:0007669"/>
    <property type="project" value="UniProtKB-SubCell"/>
</dbReference>
<keyword evidence="15" id="KW-0175">Coiled coil</keyword>
<dbReference type="NCBIfam" id="TIGR00604">
    <property type="entry name" value="rad3"/>
    <property type="match status" value="1"/>
</dbReference>
<organism evidence="18 19">
    <name type="scientific">Pristionchus mayeri</name>
    <dbReference type="NCBI Taxonomy" id="1317129"/>
    <lineage>
        <taxon>Eukaryota</taxon>
        <taxon>Metazoa</taxon>
        <taxon>Ecdysozoa</taxon>
        <taxon>Nematoda</taxon>
        <taxon>Chromadorea</taxon>
        <taxon>Rhabditida</taxon>
        <taxon>Rhabditina</taxon>
        <taxon>Diplogasteromorpha</taxon>
        <taxon>Diplogasteroidea</taxon>
        <taxon>Neodiplogasteridae</taxon>
        <taxon>Pristionchus</taxon>
    </lineage>
</organism>
<dbReference type="PANTHER" id="PTHR11472">
    <property type="entry name" value="DNA REPAIR DEAD HELICASE RAD3/XP-D SUBFAMILY MEMBER"/>
    <property type="match status" value="1"/>
</dbReference>
<dbReference type="CDD" id="cd18788">
    <property type="entry name" value="SF2_C_XPD"/>
    <property type="match status" value="1"/>
</dbReference>
<evidence type="ECO:0000256" key="5">
    <source>
        <dbReference type="ARBA" id="ARBA00022763"/>
    </source>
</evidence>
<dbReference type="GO" id="GO:0010569">
    <property type="term" value="P:regulation of double-strand break repair via homologous recombination"/>
    <property type="evidence" value="ECO:0007669"/>
    <property type="project" value="TreeGrafter"/>
</dbReference>
<keyword evidence="9" id="KW-0408">Iron</keyword>
<dbReference type="Pfam" id="PF13307">
    <property type="entry name" value="Helicase_C_2"/>
    <property type="match status" value="1"/>
</dbReference>
<dbReference type="AlphaFoldDB" id="A0AAN4Z743"/>
<dbReference type="CDD" id="cd17970">
    <property type="entry name" value="DEAHc_FancJ"/>
    <property type="match status" value="1"/>
</dbReference>
<keyword evidence="12" id="KW-0234">DNA repair</keyword>
<dbReference type="InterPro" id="IPR006554">
    <property type="entry name" value="Helicase-like_DEXD_c2"/>
</dbReference>
<dbReference type="GO" id="GO:1904430">
    <property type="term" value="P:negative regulation of t-circle formation"/>
    <property type="evidence" value="ECO:0007669"/>
    <property type="project" value="TreeGrafter"/>
</dbReference>
<dbReference type="EMBL" id="BTRK01000001">
    <property type="protein sequence ID" value="GMR32547.1"/>
    <property type="molecule type" value="Genomic_DNA"/>
</dbReference>
<keyword evidence="5" id="KW-0227">DNA damage</keyword>
<evidence type="ECO:0000256" key="15">
    <source>
        <dbReference type="SAM" id="Coils"/>
    </source>
</evidence>
<dbReference type="GO" id="GO:0046872">
    <property type="term" value="F:metal ion binding"/>
    <property type="evidence" value="ECO:0007669"/>
    <property type="project" value="UniProtKB-KW"/>
</dbReference>
<dbReference type="InterPro" id="IPR057498">
    <property type="entry name" value="Rtel1_ARCH"/>
</dbReference>